<dbReference type="OrthoDB" id="8809203at2759"/>
<proteinExistence type="predicted"/>
<evidence type="ECO:0000259" key="3">
    <source>
        <dbReference type="Pfam" id="PF10482"/>
    </source>
</evidence>
<keyword evidence="5" id="KW-1185">Reference proteome</keyword>
<feature type="region of interest" description="Disordered" evidence="2">
    <location>
        <begin position="242"/>
        <end position="284"/>
    </location>
</feature>
<dbReference type="InParanoid" id="A0A3B5QRB5"/>
<dbReference type="PANTHER" id="PTHR15107:SF3">
    <property type="entry name" value="RBBP8 N-TERMINAL-LIKE PROTEIN"/>
    <property type="match status" value="1"/>
</dbReference>
<dbReference type="RefSeq" id="XP_023188801.1">
    <property type="nucleotide sequence ID" value="XM_023333033.1"/>
</dbReference>
<dbReference type="Proteomes" id="UP000002852">
    <property type="component" value="Unassembled WGS sequence"/>
</dbReference>
<dbReference type="GeneTree" id="ENSGT00530000063835"/>
<dbReference type="OMA" id="TEHRVNR"/>
<feature type="compositionally biased region" description="Low complexity" evidence="2">
    <location>
        <begin position="255"/>
        <end position="268"/>
    </location>
</feature>
<feature type="compositionally biased region" description="Low complexity" evidence="2">
    <location>
        <begin position="445"/>
        <end position="458"/>
    </location>
</feature>
<feature type="coiled-coil region" evidence="1">
    <location>
        <begin position="9"/>
        <end position="71"/>
    </location>
</feature>
<feature type="compositionally biased region" description="Low complexity" evidence="2">
    <location>
        <begin position="532"/>
        <end position="554"/>
    </location>
</feature>
<accession>A0A3B5QRB5</accession>
<dbReference type="GO" id="GO:0010792">
    <property type="term" value="P:DNA double-strand break processing involved in repair via single-strand annealing"/>
    <property type="evidence" value="ECO:0007669"/>
    <property type="project" value="TreeGrafter"/>
</dbReference>
<evidence type="ECO:0000313" key="4">
    <source>
        <dbReference type="Ensembl" id="ENSXMAP00000033131.1"/>
    </source>
</evidence>
<dbReference type="KEGG" id="xma:102216667"/>
<dbReference type="RefSeq" id="XP_023188838.1">
    <property type="nucleotide sequence ID" value="XM_023333070.1"/>
</dbReference>
<dbReference type="Ensembl" id="ENSXMAT00000036449.1">
    <property type="protein sequence ID" value="ENSXMAP00000033131.1"/>
    <property type="gene ID" value="ENSXMAG00000028090.1"/>
</dbReference>
<organism evidence="4 5">
    <name type="scientific">Xiphophorus maculatus</name>
    <name type="common">Southern platyfish</name>
    <name type="synonym">Platypoecilus maculatus</name>
    <dbReference type="NCBI Taxonomy" id="8083"/>
    <lineage>
        <taxon>Eukaryota</taxon>
        <taxon>Metazoa</taxon>
        <taxon>Chordata</taxon>
        <taxon>Craniata</taxon>
        <taxon>Vertebrata</taxon>
        <taxon>Euteleostomi</taxon>
        <taxon>Actinopterygii</taxon>
        <taxon>Neopterygii</taxon>
        <taxon>Teleostei</taxon>
        <taxon>Neoteleostei</taxon>
        <taxon>Acanthomorphata</taxon>
        <taxon>Ovalentaria</taxon>
        <taxon>Atherinomorphae</taxon>
        <taxon>Cyprinodontiformes</taxon>
        <taxon>Poeciliidae</taxon>
        <taxon>Poeciliinae</taxon>
        <taxon>Xiphophorus</taxon>
    </lineage>
</organism>
<evidence type="ECO:0000313" key="5">
    <source>
        <dbReference type="Proteomes" id="UP000002852"/>
    </source>
</evidence>
<name>A0A3B5QRB5_XIPMA</name>
<feature type="region of interest" description="Disordered" evidence="2">
    <location>
        <begin position="330"/>
        <end position="501"/>
    </location>
</feature>
<feature type="compositionally biased region" description="Basic and acidic residues" evidence="2">
    <location>
        <begin position="470"/>
        <end position="489"/>
    </location>
</feature>
<reference evidence="4" key="3">
    <citation type="submission" date="2025-08" db="UniProtKB">
        <authorList>
            <consortium name="Ensembl"/>
        </authorList>
    </citation>
    <scope>IDENTIFICATION</scope>
    <source>
        <strain evidence="4">JP 163 A</strain>
    </source>
</reference>
<feature type="domain" description="DNA endonuclease Ctp1 N-terminal" evidence="3">
    <location>
        <begin position="8"/>
        <end position="126"/>
    </location>
</feature>
<dbReference type="GeneID" id="102216667"/>
<feature type="compositionally biased region" description="Polar residues" evidence="2">
    <location>
        <begin position="459"/>
        <end position="469"/>
    </location>
</feature>
<feature type="compositionally biased region" description="Low complexity" evidence="2">
    <location>
        <begin position="340"/>
        <end position="349"/>
    </location>
</feature>
<feature type="compositionally biased region" description="Polar residues" evidence="2">
    <location>
        <begin position="517"/>
        <end position="528"/>
    </location>
</feature>
<reference evidence="5" key="2">
    <citation type="journal article" date="2013" name="Nat. Genet.">
        <title>The genome of the platyfish, Xiphophorus maculatus, provides insights into evolutionary adaptation and several complex traits.</title>
        <authorList>
            <person name="Schartl M."/>
            <person name="Walter R.B."/>
            <person name="Shen Y."/>
            <person name="Garcia T."/>
            <person name="Catchen J."/>
            <person name="Amores A."/>
            <person name="Braasch I."/>
            <person name="Chalopin D."/>
            <person name="Volff J.N."/>
            <person name="Lesch K.P."/>
            <person name="Bisazza A."/>
            <person name="Minx P."/>
            <person name="Hillier L."/>
            <person name="Wilson R.K."/>
            <person name="Fuerstenberg S."/>
            <person name="Boore J."/>
            <person name="Searle S."/>
            <person name="Postlethwait J.H."/>
            <person name="Warren W.C."/>
        </authorList>
    </citation>
    <scope>NUCLEOTIDE SEQUENCE [LARGE SCALE GENOMIC DNA]</scope>
    <source>
        <strain evidence="5">JP 163 A</strain>
    </source>
</reference>
<feature type="compositionally biased region" description="Basic and acidic residues" evidence="2">
    <location>
        <begin position="364"/>
        <end position="380"/>
    </location>
</feature>
<dbReference type="InterPro" id="IPR019518">
    <property type="entry name" value="CtIP_N"/>
</dbReference>
<feature type="compositionally biased region" description="Basic and acidic residues" evidence="2">
    <location>
        <begin position="426"/>
        <end position="435"/>
    </location>
</feature>
<reference evidence="4" key="4">
    <citation type="submission" date="2025-09" db="UniProtKB">
        <authorList>
            <consortium name="Ensembl"/>
        </authorList>
    </citation>
    <scope>IDENTIFICATION</scope>
    <source>
        <strain evidence="4">JP 163 A</strain>
    </source>
</reference>
<dbReference type="AlphaFoldDB" id="A0A3B5QRB5"/>
<feature type="compositionally biased region" description="Basic and acidic residues" evidence="2">
    <location>
        <begin position="580"/>
        <end position="612"/>
    </location>
</feature>
<dbReference type="Pfam" id="PF10482">
    <property type="entry name" value="CtIP_N"/>
    <property type="match status" value="1"/>
</dbReference>
<feature type="compositionally biased region" description="Basic and acidic residues" evidence="2">
    <location>
        <begin position="390"/>
        <end position="409"/>
    </location>
</feature>
<dbReference type="InterPro" id="IPR033316">
    <property type="entry name" value="RBBP8-like"/>
</dbReference>
<sequence length="612" mass="68193">MLEIMESFKDLLQKLHEAHEREVEVLQVKVKELSNKKGCDTKRMEELYTRNQQMKEQQRLLTENIKTLENRLRAGLCDRCTVSQEVTKRRQQEYEASRIQSLQHISLLAGEMTNLRKENLKLKDDVASLRAALESCSEHNNNNNNSVDVKPKMSPDLLSPGTVALVSPTISWSRDQPADGDVLVKTEAEHRGEETVCRLLRGTNRSSFEVYKPQPTLAASSWKTEHRVNRGVEKSIEALDQHSSIHTPHLRKKSSSSPSGEVRPSRPVIHAPIPCHPKQVKSGPVSLPWPLSEGPNWGPMAAVGANPALQNPSNRLQLSRLSSLISPISQATTRRHGFDSSWQSQKQSTPQPPKEPTVVFTFRRMPENIENETKPVEKTESPPSKTQKVSGEELRESSDGPLDLSDRAKTKSNQPGNDDSPIALHCEGDVQRSPDRNVNTAIPVSSPSLISLPSSSSSTPIKQEQQLISDHNHEVKDQDKKEETNDKTEQSNGKKVPVLTLSLRPALVRLETLTSALQKQESISSNGKQKCPSIASPCASSASPQSSSSANEADSSLDEQEDKSGSGQESKAGRRRKRLHIETETDRDSDTNKMHQERRFKITVRTEERSPS</sequence>
<protein>
    <submittedName>
        <fullName evidence="4">Retinoblastoma binding protein 8-like</fullName>
    </submittedName>
</protein>
<evidence type="ECO:0000256" key="2">
    <source>
        <dbReference type="SAM" id="MobiDB-lite"/>
    </source>
</evidence>
<keyword evidence="1" id="KW-0175">Coiled coil</keyword>
<evidence type="ECO:0000256" key="1">
    <source>
        <dbReference type="SAM" id="Coils"/>
    </source>
</evidence>
<reference evidence="5" key="1">
    <citation type="submission" date="2012-01" db="EMBL/GenBank/DDBJ databases">
        <authorList>
            <person name="Walter R."/>
            <person name="Schartl M."/>
            <person name="Warren W."/>
        </authorList>
    </citation>
    <scope>NUCLEOTIDE SEQUENCE [LARGE SCALE GENOMIC DNA]</scope>
    <source>
        <strain evidence="5">JP 163 A</strain>
    </source>
</reference>
<dbReference type="PANTHER" id="PTHR15107">
    <property type="entry name" value="RETINOBLASTOMA BINDING PROTEIN 8"/>
    <property type="match status" value="1"/>
</dbReference>
<dbReference type="CTD" id="324358"/>
<feature type="region of interest" description="Disordered" evidence="2">
    <location>
        <begin position="517"/>
        <end position="612"/>
    </location>
</feature>
<dbReference type="STRING" id="8083.ENSXMAP00000033131"/>
<dbReference type="GO" id="GO:0003684">
    <property type="term" value="F:damaged DNA binding"/>
    <property type="evidence" value="ECO:0007669"/>
    <property type="project" value="TreeGrafter"/>
</dbReference>